<proteinExistence type="inferred from homology"/>
<keyword evidence="9" id="KW-1185">Reference proteome</keyword>
<dbReference type="CDD" id="cd00907">
    <property type="entry name" value="Bacterioferritin"/>
    <property type="match status" value="1"/>
</dbReference>
<dbReference type="EMBL" id="JAQOUE010000002">
    <property type="protein sequence ID" value="MDT7044244.1"/>
    <property type="molecule type" value="Genomic_DNA"/>
</dbReference>
<dbReference type="Pfam" id="PF00210">
    <property type="entry name" value="Ferritin"/>
    <property type="match status" value="1"/>
</dbReference>
<name>A0ABU3KDK0_9BACT</name>
<keyword evidence="5 6" id="KW-0408">Iron</keyword>
<dbReference type="Proteomes" id="UP001250932">
    <property type="component" value="Unassembled WGS sequence"/>
</dbReference>
<gene>
    <name evidence="8" type="primary">bfr</name>
    <name evidence="8" type="ORF">PPG34_17975</name>
</gene>
<evidence type="ECO:0000256" key="2">
    <source>
        <dbReference type="ARBA" id="ARBA00022434"/>
    </source>
</evidence>
<dbReference type="PIRSF" id="PIRSF002560">
    <property type="entry name" value="Bacterioferritin"/>
    <property type="match status" value="1"/>
</dbReference>
<evidence type="ECO:0000256" key="4">
    <source>
        <dbReference type="ARBA" id="ARBA00022723"/>
    </source>
</evidence>
<dbReference type="PANTHER" id="PTHR30295">
    <property type="entry name" value="BACTERIOFERRITIN"/>
    <property type="match status" value="1"/>
</dbReference>
<dbReference type="GO" id="GO:0004322">
    <property type="term" value="F:ferroxidase activity"/>
    <property type="evidence" value="ECO:0007669"/>
    <property type="project" value="UniProtKB-EC"/>
</dbReference>
<dbReference type="PROSITE" id="PS50905">
    <property type="entry name" value="FERRITIN_LIKE"/>
    <property type="match status" value="1"/>
</dbReference>
<reference evidence="8 9" key="1">
    <citation type="journal article" date="2023" name="ISME J.">
        <title>Cultivation and genomic characterization of novel and ubiquitous marine nitrite-oxidizing bacteria from the Nitrospirales.</title>
        <authorList>
            <person name="Mueller A.J."/>
            <person name="Daebeler A."/>
            <person name="Herbold C.W."/>
            <person name="Kirkegaard R.H."/>
            <person name="Daims H."/>
        </authorList>
    </citation>
    <scope>NUCLEOTIDE SEQUENCE [LARGE SCALE GENOMIC DNA]</scope>
    <source>
        <strain evidence="8 9">EB</strain>
    </source>
</reference>
<evidence type="ECO:0000313" key="8">
    <source>
        <dbReference type="EMBL" id="MDT7044244.1"/>
    </source>
</evidence>
<dbReference type="InterPro" id="IPR008331">
    <property type="entry name" value="Ferritin_DPS_dom"/>
</dbReference>
<evidence type="ECO:0000256" key="5">
    <source>
        <dbReference type="ARBA" id="ARBA00023004"/>
    </source>
</evidence>
<comment type="similarity">
    <text evidence="1 6">Belongs to the bacterioferritin family.</text>
</comment>
<dbReference type="EC" id="1.16.3.1" evidence="6"/>
<keyword evidence="2 6" id="KW-0409">Iron storage</keyword>
<keyword evidence="3" id="KW-0349">Heme</keyword>
<evidence type="ECO:0000313" key="9">
    <source>
        <dbReference type="Proteomes" id="UP001250932"/>
    </source>
</evidence>
<evidence type="ECO:0000259" key="7">
    <source>
        <dbReference type="PROSITE" id="PS50905"/>
    </source>
</evidence>
<dbReference type="NCBIfam" id="TIGR00754">
    <property type="entry name" value="bfr"/>
    <property type="match status" value="1"/>
</dbReference>
<dbReference type="InterPro" id="IPR002024">
    <property type="entry name" value="Bacterioferritin"/>
</dbReference>
<dbReference type="PANTHER" id="PTHR30295:SF0">
    <property type="entry name" value="BACTERIOFERRITIN"/>
    <property type="match status" value="1"/>
</dbReference>
<keyword evidence="4 6" id="KW-0479">Metal-binding</keyword>
<sequence length="159" mass="18360">MKAKEGVISLLNKILTEELTVINQYFLHAKMCKNWGYERLHHHVLGRSYGEMKDAQAVIDHILFLDGLPNMQRLGTVKIGENVPEQLKADLDKEKAMVKLMSEGVVHCTKVGDFATRHMLEDMIKDEEEHIDWIETQLETIKQVGLQNYLSEQIKKEES</sequence>
<evidence type="ECO:0000256" key="6">
    <source>
        <dbReference type="PIRNR" id="PIRNR002560"/>
    </source>
</evidence>
<evidence type="ECO:0000256" key="1">
    <source>
        <dbReference type="ARBA" id="ARBA00008093"/>
    </source>
</evidence>
<comment type="caution">
    <text evidence="8">The sequence shown here is derived from an EMBL/GenBank/DDBJ whole genome shotgun (WGS) entry which is preliminary data.</text>
</comment>
<protein>
    <recommendedName>
        <fullName evidence="6">Bacterioferritin</fullName>
        <ecNumber evidence="6">1.16.3.1</ecNumber>
    </recommendedName>
</protein>
<keyword evidence="8" id="KW-0560">Oxidoreductase</keyword>
<dbReference type="PRINTS" id="PR00601">
    <property type="entry name" value="BACFERRITIN"/>
</dbReference>
<dbReference type="InterPro" id="IPR009040">
    <property type="entry name" value="Ferritin-like_diiron"/>
</dbReference>
<accession>A0ABU3KDK0</accession>
<feature type="domain" description="Ferritin-like diiron" evidence="7">
    <location>
        <begin position="1"/>
        <end position="145"/>
    </location>
</feature>
<dbReference type="RefSeq" id="WP_313834829.1">
    <property type="nucleotide sequence ID" value="NZ_JAQOUE010000002.1"/>
</dbReference>
<dbReference type="InterPro" id="IPR009078">
    <property type="entry name" value="Ferritin-like_SF"/>
</dbReference>
<evidence type="ECO:0000256" key="3">
    <source>
        <dbReference type="ARBA" id="ARBA00022617"/>
    </source>
</evidence>
<dbReference type="InterPro" id="IPR012347">
    <property type="entry name" value="Ferritin-like"/>
</dbReference>
<comment type="function">
    <text evidence="6">Iron-storage protein, whose ferroxidase center binds Fe(2+), oxidizes it using dioxygen to Fe(3+), and participates in the subsequent Fe(3+) oxide mineral core formation within the central cavity of the BFR protein shell.</text>
</comment>
<dbReference type="SUPFAM" id="SSF47240">
    <property type="entry name" value="Ferritin-like"/>
    <property type="match status" value="1"/>
</dbReference>
<organism evidence="8 9">
    <name type="scientific">Candidatus Nitronereus thalassa</name>
    <dbReference type="NCBI Taxonomy" id="3020898"/>
    <lineage>
        <taxon>Bacteria</taxon>
        <taxon>Pseudomonadati</taxon>
        <taxon>Nitrospirota</taxon>
        <taxon>Nitrospiria</taxon>
        <taxon>Nitrospirales</taxon>
        <taxon>Nitrospiraceae</taxon>
        <taxon>Candidatus Nitronereus</taxon>
    </lineage>
</organism>
<dbReference type="Gene3D" id="1.20.1260.10">
    <property type="match status" value="1"/>
</dbReference>
<comment type="catalytic activity">
    <reaction evidence="6">
        <text>4 Fe(2+) + O2 + 4 H(+) = 4 Fe(3+) + 2 H2O</text>
        <dbReference type="Rhea" id="RHEA:11148"/>
        <dbReference type="ChEBI" id="CHEBI:15377"/>
        <dbReference type="ChEBI" id="CHEBI:15378"/>
        <dbReference type="ChEBI" id="CHEBI:15379"/>
        <dbReference type="ChEBI" id="CHEBI:29033"/>
        <dbReference type="ChEBI" id="CHEBI:29034"/>
        <dbReference type="EC" id="1.16.3.1"/>
    </reaction>
</comment>